<evidence type="ECO:0000256" key="1">
    <source>
        <dbReference type="SAM" id="MobiDB-lite"/>
    </source>
</evidence>
<comment type="caution">
    <text evidence="3">The sequence shown here is derived from an EMBL/GenBank/DDBJ whole genome shotgun (WGS) entry which is preliminary data.</text>
</comment>
<keyword evidence="2" id="KW-0732">Signal</keyword>
<dbReference type="RefSeq" id="WP_110319952.1">
    <property type="nucleotide sequence ID" value="NZ_QJJU01000038.1"/>
</dbReference>
<accession>A0A318H6P7</accession>
<reference evidence="4" key="1">
    <citation type="submission" date="2018-05" db="EMBL/GenBank/DDBJ databases">
        <authorList>
            <person name="Deangelis K."/>
            <person name="Huntemann M."/>
            <person name="Clum A."/>
            <person name="Pillay M."/>
            <person name="Palaniappan K."/>
            <person name="Varghese N."/>
            <person name="Mikhailova N."/>
            <person name="Stamatis D."/>
            <person name="Reddy T."/>
            <person name="Daum C."/>
            <person name="Shapiro N."/>
            <person name="Ivanova N."/>
            <person name="Kyrpides N."/>
            <person name="Woyke T."/>
        </authorList>
    </citation>
    <scope>NUCLEOTIDE SEQUENCE [LARGE SCALE GENOMIC DNA]</scope>
    <source>
        <strain evidence="4">GAS496</strain>
    </source>
</reference>
<organism evidence="3 4">
    <name type="scientific">Mycolicibacterium moriokaense</name>
    <dbReference type="NCBI Taxonomy" id="39691"/>
    <lineage>
        <taxon>Bacteria</taxon>
        <taxon>Bacillati</taxon>
        <taxon>Actinomycetota</taxon>
        <taxon>Actinomycetes</taxon>
        <taxon>Mycobacteriales</taxon>
        <taxon>Mycobacteriaceae</taxon>
        <taxon>Mycolicibacterium</taxon>
    </lineage>
</organism>
<dbReference type="Proteomes" id="UP000247781">
    <property type="component" value="Unassembled WGS sequence"/>
</dbReference>
<evidence type="ECO:0000313" key="4">
    <source>
        <dbReference type="Proteomes" id="UP000247781"/>
    </source>
</evidence>
<evidence type="ECO:0008006" key="5">
    <source>
        <dbReference type="Google" id="ProtNLM"/>
    </source>
</evidence>
<feature type="region of interest" description="Disordered" evidence="1">
    <location>
        <begin position="131"/>
        <end position="167"/>
    </location>
</feature>
<evidence type="ECO:0000256" key="2">
    <source>
        <dbReference type="SAM" id="SignalP"/>
    </source>
</evidence>
<evidence type="ECO:0000313" key="3">
    <source>
        <dbReference type="EMBL" id="PXW99896.1"/>
    </source>
</evidence>
<feature type="chain" id="PRO_5016241223" description="Serine/threonine protein kinase" evidence="2">
    <location>
        <begin position="32"/>
        <end position="167"/>
    </location>
</feature>
<proteinExistence type="predicted"/>
<dbReference type="AlphaFoldDB" id="A0A318H6P7"/>
<dbReference type="OrthoDB" id="4629248at2"/>
<gene>
    <name evidence="3" type="ORF">C8E89_13813</name>
</gene>
<dbReference type="EMBL" id="QJJU01000038">
    <property type="protein sequence ID" value="PXW99896.1"/>
    <property type="molecule type" value="Genomic_DNA"/>
</dbReference>
<reference evidence="3 4" key="2">
    <citation type="submission" date="2018-06" db="EMBL/GenBank/DDBJ databases">
        <title>Sequencing of bacterial isolates from soil warming experiment in Harvard Forest, Massachusetts, USA.</title>
        <authorList>
            <person name="Deangelis K.PhD."/>
        </authorList>
    </citation>
    <scope>NUCLEOTIDE SEQUENCE [LARGE SCALE GENOMIC DNA]</scope>
    <source>
        <strain evidence="3 4">GAS496</strain>
    </source>
</reference>
<name>A0A318H6P7_9MYCO</name>
<feature type="signal peptide" evidence="2">
    <location>
        <begin position="1"/>
        <end position="31"/>
    </location>
</feature>
<sequence length="167" mass="16804">MSPAGVFTPHLIVAAAACTALFAVGVPSATAAPATDDQGYVDSTARCSPPNTAVLFGTTDSSRVAICKTPSGQFEYRGVRLRDGAKLIVPASQSGDGFVADNDGMTYTVTSKSLAISLGGKVIREEPIVDVHGPGTPAAPAAPPPTTTTTTPTTTLPPPLPAEVGGR</sequence>
<protein>
    <recommendedName>
        <fullName evidence="5">Serine/threonine protein kinase</fullName>
    </recommendedName>
</protein>
<keyword evidence="4" id="KW-1185">Reference proteome</keyword>